<keyword evidence="2" id="KW-1185">Reference proteome</keyword>
<comment type="caution">
    <text evidence="1">The sequence shown here is derived from an EMBL/GenBank/DDBJ whole genome shotgun (WGS) entry which is preliminary data.</text>
</comment>
<organism evidence="1 2">
    <name type="scientific">Pocillopora damicornis</name>
    <name type="common">Cauliflower coral</name>
    <name type="synonym">Millepora damicornis</name>
    <dbReference type="NCBI Taxonomy" id="46731"/>
    <lineage>
        <taxon>Eukaryota</taxon>
        <taxon>Metazoa</taxon>
        <taxon>Cnidaria</taxon>
        <taxon>Anthozoa</taxon>
        <taxon>Hexacorallia</taxon>
        <taxon>Scleractinia</taxon>
        <taxon>Astrocoeniina</taxon>
        <taxon>Pocilloporidae</taxon>
        <taxon>Pocillopora</taxon>
    </lineage>
</organism>
<dbReference type="Proteomes" id="UP000275408">
    <property type="component" value="Unassembled WGS sequence"/>
</dbReference>
<protein>
    <submittedName>
        <fullName evidence="1">Uncharacterized protein</fullName>
    </submittedName>
</protein>
<accession>A0A3M6U649</accession>
<dbReference type="AlphaFoldDB" id="A0A3M6U649"/>
<proteinExistence type="predicted"/>
<sequence length="129" mass="15594">MDRRQRAKDHKSIYRPERFKVLQKKCDLPKNVWITEDLIWEDRELKKKPRDVVKEAFESESRGLDDRYPPFECEEFEESWVSHQDIANGPRFLKVFDHWRVKRNVALLKENYGGEPLIDVSLDEMSEEQ</sequence>
<name>A0A3M6U649_POCDA</name>
<dbReference type="EMBL" id="RCHS01002222">
    <property type="protein sequence ID" value="RMX48938.1"/>
    <property type="molecule type" value="Genomic_DNA"/>
</dbReference>
<evidence type="ECO:0000313" key="1">
    <source>
        <dbReference type="EMBL" id="RMX48938.1"/>
    </source>
</evidence>
<gene>
    <name evidence="1" type="ORF">pdam_00008351</name>
</gene>
<evidence type="ECO:0000313" key="2">
    <source>
        <dbReference type="Proteomes" id="UP000275408"/>
    </source>
</evidence>
<reference evidence="1 2" key="1">
    <citation type="journal article" date="2018" name="Sci. Rep.">
        <title>Comparative analysis of the Pocillopora damicornis genome highlights role of immune system in coral evolution.</title>
        <authorList>
            <person name="Cunning R."/>
            <person name="Bay R.A."/>
            <person name="Gillette P."/>
            <person name="Baker A.C."/>
            <person name="Traylor-Knowles N."/>
        </authorList>
    </citation>
    <scope>NUCLEOTIDE SEQUENCE [LARGE SCALE GENOMIC DNA]</scope>
    <source>
        <strain evidence="1">RSMAS</strain>
        <tissue evidence="1">Whole animal</tissue>
    </source>
</reference>